<organism evidence="1 2">
    <name type="scientific">Rotaria magnacalcarata</name>
    <dbReference type="NCBI Taxonomy" id="392030"/>
    <lineage>
        <taxon>Eukaryota</taxon>
        <taxon>Metazoa</taxon>
        <taxon>Spiralia</taxon>
        <taxon>Gnathifera</taxon>
        <taxon>Rotifera</taxon>
        <taxon>Eurotatoria</taxon>
        <taxon>Bdelloidea</taxon>
        <taxon>Philodinida</taxon>
        <taxon>Philodinidae</taxon>
        <taxon>Rotaria</taxon>
    </lineage>
</organism>
<protein>
    <submittedName>
        <fullName evidence="1">Uncharacterized protein</fullName>
    </submittedName>
</protein>
<name>A0A816BC33_9BILA</name>
<evidence type="ECO:0000313" key="1">
    <source>
        <dbReference type="EMBL" id="CAF1606344.1"/>
    </source>
</evidence>
<gene>
    <name evidence="1" type="ORF">KQP761_LOCUS22843</name>
</gene>
<accession>A0A816BC33</accession>
<dbReference type="Proteomes" id="UP000663834">
    <property type="component" value="Unassembled WGS sequence"/>
</dbReference>
<reference evidence="1" key="1">
    <citation type="submission" date="2021-02" db="EMBL/GenBank/DDBJ databases">
        <authorList>
            <person name="Nowell W R."/>
        </authorList>
    </citation>
    <scope>NUCLEOTIDE SEQUENCE</scope>
</reference>
<comment type="caution">
    <text evidence="1">The sequence shown here is derived from an EMBL/GenBank/DDBJ whole genome shotgun (WGS) entry which is preliminary data.</text>
</comment>
<sequence length="104" mass="12080">MNIGFMTRTEKNGQSYPLSAEEVTSIYSNRNQQRNKDMYYDYEARDEHVQSLPRFIDDGEESDSSADNDQCEIVTDTEDRENLLANLNKYLNVDSIHGPIMLHQ</sequence>
<dbReference type="EMBL" id="CAJNOW010012110">
    <property type="protein sequence ID" value="CAF1606344.1"/>
    <property type="molecule type" value="Genomic_DNA"/>
</dbReference>
<evidence type="ECO:0000313" key="2">
    <source>
        <dbReference type="Proteomes" id="UP000663834"/>
    </source>
</evidence>
<proteinExistence type="predicted"/>
<dbReference type="AlphaFoldDB" id="A0A816BC33"/>